<keyword evidence="3" id="KW-1185">Reference proteome</keyword>
<comment type="caution">
    <text evidence="2">The sequence shown here is derived from an EMBL/GenBank/DDBJ whole genome shotgun (WGS) entry which is preliminary data.</text>
</comment>
<accession>A0A8S9YUN2</accession>
<reference evidence="2" key="1">
    <citation type="submission" date="2019-07" db="EMBL/GenBank/DDBJ databases">
        <title>Annotation for the trematode Paragonimus miyazaki's.</title>
        <authorList>
            <person name="Choi Y.-J."/>
        </authorList>
    </citation>
    <scope>NUCLEOTIDE SEQUENCE</scope>
    <source>
        <strain evidence="2">Japan</strain>
    </source>
</reference>
<protein>
    <recommendedName>
        <fullName evidence="4">Receptor ligand binding region domain-containing protein</fullName>
    </recommendedName>
</protein>
<evidence type="ECO:0000313" key="2">
    <source>
        <dbReference type="EMBL" id="KAF7258324.1"/>
    </source>
</evidence>
<proteinExistence type="predicted"/>
<dbReference type="OrthoDB" id="10337238at2759"/>
<name>A0A8S9YUN2_9TREM</name>
<keyword evidence="1" id="KW-0732">Signal</keyword>
<dbReference type="Proteomes" id="UP000822476">
    <property type="component" value="Unassembled WGS sequence"/>
</dbReference>
<evidence type="ECO:0008006" key="4">
    <source>
        <dbReference type="Google" id="ProtNLM"/>
    </source>
</evidence>
<evidence type="ECO:0000313" key="3">
    <source>
        <dbReference type="Proteomes" id="UP000822476"/>
    </source>
</evidence>
<feature type="chain" id="PRO_5035836886" description="Receptor ligand binding region domain-containing protein" evidence="1">
    <location>
        <begin position="24"/>
        <end position="420"/>
    </location>
</feature>
<evidence type="ECO:0000256" key="1">
    <source>
        <dbReference type="SAM" id="SignalP"/>
    </source>
</evidence>
<feature type="signal peptide" evidence="1">
    <location>
        <begin position="1"/>
        <end position="23"/>
    </location>
</feature>
<dbReference type="EMBL" id="JTDE01001801">
    <property type="protein sequence ID" value="KAF7258324.1"/>
    <property type="molecule type" value="Genomic_DNA"/>
</dbReference>
<sequence>MKSSQNTLLLLTGILGIIHDSTLDVTRWNLTSIVEQLKPRLLQAIRISVPPELANNVSELQVSVSEFTARAVWNQVNLGVQVIVSVTECSLANLIATLTESLAIPYYPVLVNGCPVRMEHKRLHYTTPLEIDHTFLAKALYDILILDHSTQSHLLANGPTAVLNELAFLLTTELLKRPTHMAPCTYWYKPQTTLGGPGIGLNNILERFQNYTSVDNAPVRPVHILLSSHERRPLLELAKADIHNVLGDGIYWILADLVDLAPHSLLKQFTKSIESRFRFDYPNMGFFRVFPTIHQRDCVHYSHPSRLKIFTTIVYNCDLSQIPNIEASEVTNVLWFFASRTSYRSKTVKFYPTVKLSRTAAPELTNDGQSVFRTTRFSGVFPNRFRGFSGITIRVGVVLVSGAFLVHVTEKKCLSIFWIS</sequence>
<gene>
    <name evidence="2" type="ORF">EG68_04677</name>
</gene>
<dbReference type="AlphaFoldDB" id="A0A8S9YUN2"/>
<organism evidence="2 3">
    <name type="scientific">Paragonimus skrjabini miyazakii</name>
    <dbReference type="NCBI Taxonomy" id="59628"/>
    <lineage>
        <taxon>Eukaryota</taxon>
        <taxon>Metazoa</taxon>
        <taxon>Spiralia</taxon>
        <taxon>Lophotrochozoa</taxon>
        <taxon>Platyhelminthes</taxon>
        <taxon>Trematoda</taxon>
        <taxon>Digenea</taxon>
        <taxon>Plagiorchiida</taxon>
        <taxon>Troglotremata</taxon>
        <taxon>Troglotrematidae</taxon>
        <taxon>Paragonimus</taxon>
    </lineage>
</organism>